<reference evidence="2 3" key="1">
    <citation type="journal article" date="2016" name="Mol. Biol. Evol.">
        <title>Comparative Genomics of Early-Diverging Mushroom-Forming Fungi Provides Insights into the Origins of Lignocellulose Decay Capabilities.</title>
        <authorList>
            <person name="Nagy L.G."/>
            <person name="Riley R."/>
            <person name="Tritt A."/>
            <person name="Adam C."/>
            <person name="Daum C."/>
            <person name="Floudas D."/>
            <person name="Sun H."/>
            <person name="Yadav J.S."/>
            <person name="Pangilinan J."/>
            <person name="Larsson K.H."/>
            <person name="Matsuura K."/>
            <person name="Barry K."/>
            <person name="Labutti K."/>
            <person name="Kuo R."/>
            <person name="Ohm R.A."/>
            <person name="Bhattacharya S.S."/>
            <person name="Shirouzu T."/>
            <person name="Yoshinaga Y."/>
            <person name="Martin F.M."/>
            <person name="Grigoriev I.V."/>
            <person name="Hibbett D.S."/>
        </authorList>
    </citation>
    <scope>NUCLEOTIDE SEQUENCE [LARGE SCALE GENOMIC DNA]</scope>
    <source>
        <strain evidence="2 3">TUFC12733</strain>
    </source>
</reference>
<evidence type="ECO:0000313" key="2">
    <source>
        <dbReference type="EMBL" id="KZO98882.1"/>
    </source>
</evidence>
<protein>
    <submittedName>
        <fullName evidence="2">Uncharacterized protein</fullName>
    </submittedName>
</protein>
<proteinExistence type="predicted"/>
<feature type="region of interest" description="Disordered" evidence="1">
    <location>
        <begin position="163"/>
        <end position="184"/>
    </location>
</feature>
<organism evidence="2 3">
    <name type="scientific">Calocera viscosa (strain TUFC12733)</name>
    <dbReference type="NCBI Taxonomy" id="1330018"/>
    <lineage>
        <taxon>Eukaryota</taxon>
        <taxon>Fungi</taxon>
        <taxon>Dikarya</taxon>
        <taxon>Basidiomycota</taxon>
        <taxon>Agaricomycotina</taxon>
        <taxon>Dacrymycetes</taxon>
        <taxon>Dacrymycetales</taxon>
        <taxon>Dacrymycetaceae</taxon>
        <taxon>Calocera</taxon>
    </lineage>
</organism>
<sequence length="325" mass="34986">MDGFDADSAPASPCANSSTVSLSAALDTIHSGLSDLKLAESLFSPLCKTSEGENYSFTPTGEPDKTDKAKAKAVYAPEDEGRVEGGSGGGGGEMSAALKAAVIAAIREVEVQIGAPALVGGLRLIAVLEGGVVAQDTLERPKVFMAKPEDLAKVGENDEALQPAVDHKAGSERPPPSLDELGEERPCDYDLALLTTDEFGRELVRIVQPAYEYGKQLRRVELVEEEERRKDALRFQRQAQHDAVWEKNVERGKQAVDEECTAVPVTKRMEDAKLLLALNVHEGKQKAIPAIKKFLKKYGATFAKVGVKVGEELIEQAVEQAVNYA</sequence>
<keyword evidence="3" id="KW-1185">Reference proteome</keyword>
<dbReference type="Proteomes" id="UP000076738">
    <property type="component" value="Unassembled WGS sequence"/>
</dbReference>
<evidence type="ECO:0000313" key="3">
    <source>
        <dbReference type="Proteomes" id="UP000076738"/>
    </source>
</evidence>
<dbReference type="EMBL" id="KV417274">
    <property type="protein sequence ID" value="KZO98882.1"/>
    <property type="molecule type" value="Genomic_DNA"/>
</dbReference>
<accession>A0A167PK65</accession>
<dbReference type="OrthoDB" id="3419586at2759"/>
<evidence type="ECO:0000256" key="1">
    <source>
        <dbReference type="SAM" id="MobiDB-lite"/>
    </source>
</evidence>
<gene>
    <name evidence="2" type="ORF">CALVIDRAFT_525848</name>
</gene>
<dbReference type="AlphaFoldDB" id="A0A167PK65"/>
<name>A0A167PK65_CALVF</name>